<accession>A0A1F6MBE8</accession>
<dbReference type="PANTHER" id="PTHR37309:SF1">
    <property type="entry name" value="SLR0284 PROTEIN"/>
    <property type="match status" value="1"/>
</dbReference>
<dbReference type="Proteomes" id="UP000176413">
    <property type="component" value="Unassembled WGS sequence"/>
</dbReference>
<dbReference type="InterPro" id="IPR007165">
    <property type="entry name" value="Phage_holin_4_2"/>
</dbReference>
<dbReference type="Pfam" id="PF04020">
    <property type="entry name" value="Phage_holin_4_2"/>
    <property type="match status" value="1"/>
</dbReference>
<reference evidence="2 3" key="1">
    <citation type="journal article" date="2016" name="Nat. Commun.">
        <title>Thousands of microbial genomes shed light on interconnected biogeochemical processes in an aquifer system.</title>
        <authorList>
            <person name="Anantharaman K."/>
            <person name="Brown C.T."/>
            <person name="Hug L.A."/>
            <person name="Sharon I."/>
            <person name="Castelle C.J."/>
            <person name="Probst A.J."/>
            <person name="Thomas B.C."/>
            <person name="Singh A."/>
            <person name="Wilkins M.J."/>
            <person name="Karaoz U."/>
            <person name="Brodie E.L."/>
            <person name="Williams K.H."/>
            <person name="Hubbard S.S."/>
            <person name="Banfield J.F."/>
        </authorList>
    </citation>
    <scope>NUCLEOTIDE SEQUENCE [LARGE SCALE GENOMIC DNA]</scope>
</reference>
<dbReference type="AlphaFoldDB" id="A0A1F6MBE8"/>
<sequence>MKLLARWFLTALALLSIPYLIAGITIRDFYTALIAALILGLVNALIKPIIMILTLPFNVITLGLFTLVINALMFWFASSIVKGFTVAGFWPAFWGSILMWVINWFINGLLHRKRE</sequence>
<feature type="transmembrane region" description="Helical" evidence="1">
    <location>
        <begin position="89"/>
        <end position="110"/>
    </location>
</feature>
<gene>
    <name evidence="2" type="ORF">A3D53_00100</name>
</gene>
<evidence type="ECO:0000313" key="3">
    <source>
        <dbReference type="Proteomes" id="UP000176413"/>
    </source>
</evidence>
<comment type="caution">
    <text evidence="2">The sequence shown here is derived from an EMBL/GenBank/DDBJ whole genome shotgun (WGS) entry which is preliminary data.</text>
</comment>
<evidence type="ECO:0000256" key="1">
    <source>
        <dbReference type="SAM" id="Phobius"/>
    </source>
</evidence>
<feature type="transmembrane region" description="Helical" evidence="1">
    <location>
        <begin position="57"/>
        <end position="77"/>
    </location>
</feature>
<evidence type="ECO:0008006" key="4">
    <source>
        <dbReference type="Google" id="ProtNLM"/>
    </source>
</evidence>
<protein>
    <recommendedName>
        <fullName evidence="4">Phage holin family protein</fullName>
    </recommendedName>
</protein>
<proteinExistence type="predicted"/>
<keyword evidence="1" id="KW-0812">Transmembrane</keyword>
<feature type="transmembrane region" description="Helical" evidence="1">
    <location>
        <begin position="32"/>
        <end position="50"/>
    </location>
</feature>
<evidence type="ECO:0000313" key="2">
    <source>
        <dbReference type="EMBL" id="OGH68833.1"/>
    </source>
</evidence>
<dbReference type="EMBL" id="MFQA01000028">
    <property type="protein sequence ID" value="OGH68833.1"/>
    <property type="molecule type" value="Genomic_DNA"/>
</dbReference>
<keyword evidence="1" id="KW-0472">Membrane</keyword>
<name>A0A1F6MBE8_9BACT</name>
<organism evidence="2 3">
    <name type="scientific">Candidatus Magasanikbacteria bacterium RIFCSPHIGHO2_02_FULL_45_10</name>
    <dbReference type="NCBI Taxonomy" id="1798679"/>
    <lineage>
        <taxon>Bacteria</taxon>
        <taxon>Candidatus Magasanikiibacteriota</taxon>
    </lineage>
</organism>
<dbReference type="PANTHER" id="PTHR37309">
    <property type="entry name" value="SLR0284 PROTEIN"/>
    <property type="match status" value="1"/>
</dbReference>
<keyword evidence="1" id="KW-1133">Transmembrane helix</keyword>